<dbReference type="Gene3D" id="1.10.287.130">
    <property type="match status" value="1"/>
</dbReference>
<comment type="catalytic activity">
    <reaction evidence="1">
        <text>ATP + protein L-histidine = ADP + protein N-phospho-L-histidine.</text>
        <dbReference type="EC" id="2.7.13.3"/>
    </reaction>
</comment>
<dbReference type="InterPro" id="IPR003661">
    <property type="entry name" value="HisK_dim/P_dom"/>
</dbReference>
<dbReference type="PANTHER" id="PTHR43719:SF50">
    <property type="entry name" value="HISTIDINE KINASE CKI1-LIKE ISOFORM X1"/>
    <property type="match status" value="1"/>
</dbReference>
<dbReference type="PRINTS" id="PR00344">
    <property type="entry name" value="BCTRLSENSOR"/>
</dbReference>
<evidence type="ECO:0000313" key="10">
    <source>
        <dbReference type="Proteomes" id="UP000239757"/>
    </source>
</evidence>
<keyword evidence="3 4" id="KW-0597">Phosphoprotein</keyword>
<dbReference type="InterPro" id="IPR036097">
    <property type="entry name" value="HisK_dim/P_sf"/>
</dbReference>
<feature type="region of interest" description="Disordered" evidence="5">
    <location>
        <begin position="866"/>
        <end position="904"/>
    </location>
</feature>
<dbReference type="AlphaFoldDB" id="A0A2P5WIP6"/>
<dbReference type="EMBL" id="KZ667465">
    <property type="protein sequence ID" value="PPR90967.1"/>
    <property type="molecule type" value="Genomic_DNA"/>
</dbReference>
<feature type="domain" description="Response regulatory" evidence="8">
    <location>
        <begin position="1087"/>
        <end position="1213"/>
    </location>
</feature>
<dbReference type="SUPFAM" id="SSF55874">
    <property type="entry name" value="ATPase domain of HSP90 chaperone/DNA topoisomerase II/histidine kinase"/>
    <property type="match status" value="1"/>
</dbReference>
<proteinExistence type="predicted"/>
<dbReference type="InterPro" id="IPR006016">
    <property type="entry name" value="UspA"/>
</dbReference>
<organism evidence="9 10">
    <name type="scientific">Gossypium barbadense</name>
    <name type="common">Sea Island cotton</name>
    <name type="synonym">Hibiscus barbadensis</name>
    <dbReference type="NCBI Taxonomy" id="3634"/>
    <lineage>
        <taxon>Eukaryota</taxon>
        <taxon>Viridiplantae</taxon>
        <taxon>Streptophyta</taxon>
        <taxon>Embryophyta</taxon>
        <taxon>Tracheophyta</taxon>
        <taxon>Spermatophyta</taxon>
        <taxon>Magnoliopsida</taxon>
        <taxon>eudicotyledons</taxon>
        <taxon>Gunneridae</taxon>
        <taxon>Pentapetalae</taxon>
        <taxon>rosids</taxon>
        <taxon>malvids</taxon>
        <taxon>Malvales</taxon>
        <taxon>Malvaceae</taxon>
        <taxon>Malvoideae</taxon>
        <taxon>Gossypium</taxon>
    </lineage>
</organism>
<protein>
    <recommendedName>
        <fullName evidence="2">histidine kinase</fullName>
        <ecNumber evidence="2">2.7.13.3</ecNumber>
    </recommendedName>
</protein>
<dbReference type="SMART" id="SM00387">
    <property type="entry name" value="HATPase_c"/>
    <property type="match status" value="1"/>
</dbReference>
<dbReference type="Gene3D" id="3.40.50.2300">
    <property type="match status" value="1"/>
</dbReference>
<evidence type="ECO:0000313" key="9">
    <source>
        <dbReference type="EMBL" id="PPR90967.1"/>
    </source>
</evidence>
<evidence type="ECO:0000256" key="2">
    <source>
        <dbReference type="ARBA" id="ARBA00012438"/>
    </source>
</evidence>
<dbReference type="PROSITE" id="PS50109">
    <property type="entry name" value="HIS_KIN"/>
    <property type="match status" value="1"/>
</dbReference>
<accession>A0A2P5WIP6</accession>
<dbReference type="SUPFAM" id="SSF47384">
    <property type="entry name" value="Homodimeric domain of signal transducing histidine kinase"/>
    <property type="match status" value="1"/>
</dbReference>
<evidence type="ECO:0000256" key="5">
    <source>
        <dbReference type="SAM" id="MobiDB-lite"/>
    </source>
</evidence>
<dbReference type="InterPro" id="IPR003594">
    <property type="entry name" value="HATPase_dom"/>
</dbReference>
<dbReference type="InterPro" id="IPR011006">
    <property type="entry name" value="CheY-like_superfamily"/>
</dbReference>
<dbReference type="InterPro" id="IPR036890">
    <property type="entry name" value="HATPase_C_sf"/>
</dbReference>
<feature type="transmembrane region" description="Helical" evidence="6">
    <location>
        <begin position="455"/>
        <end position="477"/>
    </location>
</feature>
<reference evidence="9 10" key="1">
    <citation type="submission" date="2015-01" db="EMBL/GenBank/DDBJ databases">
        <title>Genome of allotetraploid Gossypium barbadense reveals genomic plasticity and fiber elongation in cotton evolution.</title>
        <authorList>
            <person name="Chen X."/>
            <person name="Liu X."/>
            <person name="Zhao B."/>
            <person name="Zheng H."/>
            <person name="Hu Y."/>
            <person name="Lu G."/>
            <person name="Yang C."/>
            <person name="Chen J."/>
            <person name="Shan C."/>
            <person name="Zhang L."/>
            <person name="Zhou Y."/>
            <person name="Wang L."/>
            <person name="Guo W."/>
            <person name="Bai Y."/>
            <person name="Ruan J."/>
            <person name="Shangguan X."/>
            <person name="Mao Y."/>
            <person name="Jiang J."/>
            <person name="Zhu Y."/>
            <person name="Lei J."/>
            <person name="Kang H."/>
            <person name="Chen S."/>
            <person name="He X."/>
            <person name="Wang R."/>
            <person name="Wang Y."/>
            <person name="Chen J."/>
            <person name="Wang L."/>
            <person name="Yu S."/>
            <person name="Wang B."/>
            <person name="Wei J."/>
            <person name="Song S."/>
            <person name="Lu X."/>
            <person name="Gao Z."/>
            <person name="Gu W."/>
            <person name="Deng X."/>
            <person name="Ma D."/>
            <person name="Wang S."/>
            <person name="Liang W."/>
            <person name="Fang L."/>
            <person name="Cai C."/>
            <person name="Zhu X."/>
            <person name="Zhou B."/>
            <person name="Zhang Y."/>
            <person name="Chen Z."/>
            <person name="Xu S."/>
            <person name="Zhu R."/>
            <person name="Wang S."/>
            <person name="Zhang T."/>
            <person name="Zhao G."/>
        </authorList>
    </citation>
    <scope>NUCLEOTIDE SEQUENCE [LARGE SCALE GENOMIC DNA]</scope>
    <source>
        <strain evidence="10">cv. Xinhai21</strain>
        <tissue evidence="9">Leaf</tissue>
    </source>
</reference>
<dbReference type="InterPro" id="IPR004358">
    <property type="entry name" value="Sig_transdc_His_kin-like_C"/>
</dbReference>
<keyword evidence="6" id="KW-1133">Transmembrane helix</keyword>
<dbReference type="OrthoDB" id="60033at2759"/>
<name>A0A2P5WIP6_GOSBA</name>
<evidence type="ECO:0000256" key="6">
    <source>
        <dbReference type="SAM" id="Phobius"/>
    </source>
</evidence>
<dbReference type="InterPro" id="IPR005467">
    <property type="entry name" value="His_kinase_dom"/>
</dbReference>
<dbReference type="Pfam" id="PF02518">
    <property type="entry name" value="HATPase_c"/>
    <property type="match status" value="1"/>
</dbReference>
<dbReference type="CDD" id="cd23659">
    <property type="entry name" value="USP_At3g01520-like"/>
    <property type="match status" value="1"/>
</dbReference>
<evidence type="ECO:0000256" key="3">
    <source>
        <dbReference type="ARBA" id="ARBA00022553"/>
    </source>
</evidence>
<dbReference type="SUPFAM" id="SSF52172">
    <property type="entry name" value="CheY-like"/>
    <property type="match status" value="1"/>
</dbReference>
<dbReference type="CDD" id="cd17546">
    <property type="entry name" value="REC_hyHK_CKI1_RcsC-like"/>
    <property type="match status" value="1"/>
</dbReference>
<sequence>MADVVDKDRKILVAVDEGEESMYALSWCLKNIISQCCKDTLFLLYVRSAQAFHSSLDGTGYLFSADVLATVDKYSNDVANCIIEKAKRMCREKGDDEVKVKEIIESGDPRDVICRVAENINADVLVMGSHGYGLIQRWGVCVYLTRKLCMLNNDTRDRFTSDSYSEHQNSISAIEATSRFLLPLNTSALNLARTLSSALNGSELSFVTIEKKVIAPSLFIALSTIPSLSQISYVGLNGLMFSYYNDEDDQKLAVFCNTSFSSHWYSMLVNRDTGVLYGKAITLNATNRINETWFQEALNRTKGYFSLGKGWNDDQDSLFLSSVTMDGSGVISVGFPVQVVIDHFAALNFSGGYFHLATVDGDVIVQSELPNAEIIVNNNTVLIRASELDGSTIRSISYCSCEPVDGNRVSFHGRIMGEKYTFYCSTVEIAGVQAVYVLAYHKGGLVTIIEENTKLSLLLLILMFISILVAFIIFIFFSIRAAKREMYLCAAFVKQMNATQQAERKSMFKTRTYLRANHDIRSSLAAISTLLDLCHADAHPHPELAANLVQIKSCNKDLLDILNSVLNIGKIEAGKMDLEEEEFNLAQLLENVVDIEYPSGIKKGVDVVLDPCDGSIGKLSLVRGDRVKLKQILFNLLRNAIKFTSDGHVSIRAVVKKRSFEKEIIASNGNLVSKCLSLLFCKKEDFEDMDALHRAEQNLNKMEFEFEVDDTGKGIPKDKQASIYEEFIQVKDTTVGEGRLEEEGCGLGLGIVQSIVRLMDGEIGIVDKEPGERGTCFRFTVMLTVCQPEPTLEPLEDSVNGGEPRCSISRSPAASSHVILYITGEERKRVLKKYMESLNIKVTLVKQGKCVHRLLEKIKCKLDYSYSNSSRRPESSSANFPAKSASSSSTAGTNDTSAGIKGGSDSSWGQYTKNNSRNCPTFILVVIESSLGNLSELCCAVANFRACIPDNLCKFVLLDNPVTRLRGGKEEDKLVSHFHERISEPFHGSRLMKVLHLLPEREEFQKNCLGTNRHRTSSSHPPSLEQVAINENTEMKIKKSLNEKTILKQVVINENTETMIIKKPNEKTILEQVMINENTEKPLNEKTILLVEDSPLNRRITSERLKKLGAEVEVCTNGEEAVDKVCKMLKENNKRKAQPYDFILMDCQMPVMDGYEATRLIRREEKSYGVSIPVIALTADPLSEEATTGTGMNSYLIKPLNLDKLLEIMSTLSK</sequence>
<evidence type="ECO:0000256" key="1">
    <source>
        <dbReference type="ARBA" id="ARBA00000085"/>
    </source>
</evidence>
<dbReference type="PROSITE" id="PS50110">
    <property type="entry name" value="RESPONSE_REGULATORY"/>
    <property type="match status" value="1"/>
</dbReference>
<dbReference type="EC" id="2.7.13.3" evidence="2"/>
<evidence type="ECO:0000259" key="8">
    <source>
        <dbReference type="PROSITE" id="PS50110"/>
    </source>
</evidence>
<feature type="compositionally biased region" description="Low complexity" evidence="5">
    <location>
        <begin position="866"/>
        <end position="898"/>
    </location>
</feature>
<dbReference type="SUPFAM" id="SSF52402">
    <property type="entry name" value="Adenine nucleotide alpha hydrolases-like"/>
    <property type="match status" value="1"/>
</dbReference>
<keyword evidence="6" id="KW-0812">Transmembrane</keyword>
<dbReference type="SMART" id="SM00388">
    <property type="entry name" value="HisKA"/>
    <property type="match status" value="1"/>
</dbReference>
<dbReference type="InterPro" id="IPR050956">
    <property type="entry name" value="2C_system_His_kinase"/>
</dbReference>
<dbReference type="PANTHER" id="PTHR43719">
    <property type="entry name" value="TWO-COMPONENT HISTIDINE KINASE"/>
    <property type="match status" value="1"/>
</dbReference>
<dbReference type="SMART" id="SM00448">
    <property type="entry name" value="REC"/>
    <property type="match status" value="1"/>
</dbReference>
<dbReference type="GO" id="GO:0000155">
    <property type="term" value="F:phosphorelay sensor kinase activity"/>
    <property type="evidence" value="ECO:0007669"/>
    <property type="project" value="InterPro"/>
</dbReference>
<dbReference type="Gene3D" id="3.40.50.620">
    <property type="entry name" value="HUPs"/>
    <property type="match status" value="1"/>
</dbReference>
<dbReference type="Pfam" id="PF00582">
    <property type="entry name" value="Usp"/>
    <property type="match status" value="1"/>
</dbReference>
<gene>
    <name evidence="9" type="ORF">GOBAR_AA29720</name>
</gene>
<feature type="domain" description="Histidine kinase" evidence="7">
    <location>
        <begin position="515"/>
        <end position="785"/>
    </location>
</feature>
<dbReference type="Pfam" id="PF00072">
    <property type="entry name" value="Response_reg"/>
    <property type="match status" value="1"/>
</dbReference>
<dbReference type="Proteomes" id="UP000239757">
    <property type="component" value="Unassembled WGS sequence"/>
</dbReference>
<evidence type="ECO:0000259" key="7">
    <source>
        <dbReference type="PROSITE" id="PS50109"/>
    </source>
</evidence>
<dbReference type="InterPro" id="IPR001789">
    <property type="entry name" value="Sig_transdc_resp-reg_receiver"/>
</dbReference>
<keyword evidence="6" id="KW-0472">Membrane</keyword>
<feature type="modified residue" description="4-aspartylphosphate" evidence="4">
    <location>
        <position position="1146"/>
    </location>
</feature>
<evidence type="ECO:0000256" key="4">
    <source>
        <dbReference type="PROSITE-ProRule" id="PRU00169"/>
    </source>
</evidence>
<dbReference type="InterPro" id="IPR014729">
    <property type="entry name" value="Rossmann-like_a/b/a_fold"/>
</dbReference>
<dbReference type="Gene3D" id="3.30.565.10">
    <property type="entry name" value="Histidine kinase-like ATPase, C-terminal domain"/>
    <property type="match status" value="1"/>
</dbReference>
<dbReference type="CDD" id="cd00082">
    <property type="entry name" value="HisKA"/>
    <property type="match status" value="1"/>
</dbReference>